<geneLocation type="plasmid" evidence="3 4">
    <name>pB</name>
</geneLocation>
<feature type="domain" description="Inner membrane protein YgaP-like transmembrane" evidence="2">
    <location>
        <begin position="5"/>
        <end position="66"/>
    </location>
</feature>
<proteinExistence type="predicted"/>
<keyword evidence="3" id="KW-0614">Plasmid</keyword>
<protein>
    <submittedName>
        <fullName evidence="3">DUF2892 domain-containing protein</fullName>
    </submittedName>
</protein>
<dbReference type="RefSeq" id="WP_060581405.1">
    <property type="nucleotide sequence ID" value="NZ_CP098809.1"/>
</dbReference>
<dbReference type="InterPro" id="IPR021309">
    <property type="entry name" value="YgaP-like_TM"/>
</dbReference>
<keyword evidence="1" id="KW-0812">Transmembrane</keyword>
<name>A0A9Q8YHH1_ENSAD</name>
<sequence>MAFFRKNIGKGQQIVRIGLGVGAAVLAYSFLSGWIALLVGVSALTFVLTGLIGYCPACAVAGIHDRTKP</sequence>
<dbReference type="Proteomes" id="UP001055460">
    <property type="component" value="Plasmid pB"/>
</dbReference>
<dbReference type="EMBL" id="CP098809">
    <property type="protein sequence ID" value="USJ28251.1"/>
    <property type="molecule type" value="Genomic_DNA"/>
</dbReference>
<gene>
    <name evidence="3" type="ORF">NE863_30860</name>
</gene>
<keyword evidence="1" id="KW-1133">Transmembrane helix</keyword>
<keyword evidence="1" id="KW-0472">Membrane</keyword>
<reference evidence="3" key="1">
    <citation type="submission" date="2022-06" db="EMBL/GenBank/DDBJ databases">
        <title>Physiological and biochemical characterization and genomic elucidation of a strain of the genus Ensifer adhaerens M8 that combines arsenic oxidation and chromium reduction.</title>
        <authorList>
            <person name="Li X."/>
            <person name="Yu c."/>
        </authorList>
    </citation>
    <scope>NUCLEOTIDE SEQUENCE</scope>
    <source>
        <strain evidence="3">M8</strain>
        <plasmid evidence="3">pB</plasmid>
    </source>
</reference>
<dbReference type="AlphaFoldDB" id="A0A9Q8YHH1"/>
<evidence type="ECO:0000313" key="4">
    <source>
        <dbReference type="Proteomes" id="UP001055460"/>
    </source>
</evidence>
<feature type="transmembrane region" description="Helical" evidence="1">
    <location>
        <begin position="43"/>
        <end position="63"/>
    </location>
</feature>
<dbReference type="Pfam" id="PF11127">
    <property type="entry name" value="YgaP-like_TM"/>
    <property type="match status" value="1"/>
</dbReference>
<evidence type="ECO:0000256" key="1">
    <source>
        <dbReference type="SAM" id="Phobius"/>
    </source>
</evidence>
<feature type="transmembrane region" description="Helical" evidence="1">
    <location>
        <begin position="14"/>
        <end position="37"/>
    </location>
</feature>
<evidence type="ECO:0000259" key="2">
    <source>
        <dbReference type="Pfam" id="PF11127"/>
    </source>
</evidence>
<evidence type="ECO:0000313" key="3">
    <source>
        <dbReference type="EMBL" id="USJ28251.1"/>
    </source>
</evidence>
<accession>A0A9Q8YHH1</accession>
<organism evidence="3 4">
    <name type="scientific">Ensifer adhaerens</name>
    <name type="common">Sinorhizobium morelense</name>
    <dbReference type="NCBI Taxonomy" id="106592"/>
    <lineage>
        <taxon>Bacteria</taxon>
        <taxon>Pseudomonadati</taxon>
        <taxon>Pseudomonadota</taxon>
        <taxon>Alphaproteobacteria</taxon>
        <taxon>Hyphomicrobiales</taxon>
        <taxon>Rhizobiaceae</taxon>
        <taxon>Sinorhizobium/Ensifer group</taxon>
        <taxon>Ensifer</taxon>
    </lineage>
</organism>